<name>A0A8X8ZZ90_SALSN</name>
<evidence type="ECO:0000256" key="3">
    <source>
        <dbReference type="RuleBase" id="RU000682"/>
    </source>
</evidence>
<dbReference type="InterPro" id="IPR001356">
    <property type="entry name" value="HD"/>
</dbReference>
<evidence type="ECO:0000313" key="7">
    <source>
        <dbReference type="Proteomes" id="UP000298416"/>
    </source>
</evidence>
<dbReference type="GO" id="GO:0005634">
    <property type="term" value="C:nucleus"/>
    <property type="evidence" value="ECO:0007669"/>
    <property type="project" value="UniProtKB-SubCell"/>
</dbReference>
<keyword evidence="2 3" id="KW-0238">DNA-binding</keyword>
<dbReference type="CDD" id="cd00086">
    <property type="entry name" value="homeodomain"/>
    <property type="match status" value="1"/>
</dbReference>
<keyword evidence="2 3" id="KW-0371">Homeobox</keyword>
<keyword evidence="7" id="KW-1185">Reference proteome</keyword>
<proteinExistence type="predicted"/>
<dbReference type="GO" id="GO:0003677">
    <property type="term" value="F:DNA binding"/>
    <property type="evidence" value="ECO:0007669"/>
    <property type="project" value="UniProtKB-UniRule"/>
</dbReference>
<dbReference type="Proteomes" id="UP000298416">
    <property type="component" value="Unassembled WGS sequence"/>
</dbReference>
<gene>
    <name evidence="6" type="ORF">SASPL_114340</name>
</gene>
<dbReference type="SMART" id="SM00389">
    <property type="entry name" value="HOX"/>
    <property type="match status" value="1"/>
</dbReference>
<reference evidence="6" key="2">
    <citation type="submission" date="2020-08" db="EMBL/GenBank/DDBJ databases">
        <title>Plant Genome Project.</title>
        <authorList>
            <person name="Zhang R.-G."/>
        </authorList>
    </citation>
    <scope>NUCLEOTIDE SEQUENCE</scope>
    <source>
        <strain evidence="6">Huo1</strain>
        <tissue evidence="6">Leaf</tissue>
    </source>
</reference>
<reference evidence="6" key="1">
    <citation type="submission" date="2018-01" db="EMBL/GenBank/DDBJ databases">
        <authorList>
            <person name="Mao J.F."/>
        </authorList>
    </citation>
    <scope>NUCLEOTIDE SEQUENCE</scope>
    <source>
        <strain evidence="6">Huo1</strain>
        <tissue evidence="6">Leaf</tissue>
    </source>
</reference>
<feature type="domain" description="Homeobox" evidence="5">
    <location>
        <begin position="1"/>
        <end position="55"/>
    </location>
</feature>
<keyword evidence="4" id="KW-0175">Coiled coil</keyword>
<dbReference type="SUPFAM" id="SSF46689">
    <property type="entry name" value="Homeodomain-like"/>
    <property type="match status" value="1"/>
</dbReference>
<accession>A0A8X8ZZ90</accession>
<dbReference type="EMBL" id="PNBA02000005">
    <property type="protein sequence ID" value="KAG6423932.1"/>
    <property type="molecule type" value="Genomic_DNA"/>
</dbReference>
<dbReference type="InterPro" id="IPR009057">
    <property type="entry name" value="Homeodomain-like_sf"/>
</dbReference>
<evidence type="ECO:0000313" key="6">
    <source>
        <dbReference type="EMBL" id="KAG6423932.1"/>
    </source>
</evidence>
<evidence type="ECO:0000256" key="4">
    <source>
        <dbReference type="SAM" id="Coils"/>
    </source>
</evidence>
<evidence type="ECO:0000259" key="5">
    <source>
        <dbReference type="PROSITE" id="PS50071"/>
    </source>
</evidence>
<organism evidence="6">
    <name type="scientific">Salvia splendens</name>
    <name type="common">Scarlet sage</name>
    <dbReference type="NCBI Taxonomy" id="180675"/>
    <lineage>
        <taxon>Eukaryota</taxon>
        <taxon>Viridiplantae</taxon>
        <taxon>Streptophyta</taxon>
        <taxon>Embryophyta</taxon>
        <taxon>Tracheophyta</taxon>
        <taxon>Spermatophyta</taxon>
        <taxon>Magnoliopsida</taxon>
        <taxon>eudicotyledons</taxon>
        <taxon>Gunneridae</taxon>
        <taxon>Pentapetalae</taxon>
        <taxon>asterids</taxon>
        <taxon>lamiids</taxon>
        <taxon>Lamiales</taxon>
        <taxon>Lamiaceae</taxon>
        <taxon>Nepetoideae</taxon>
        <taxon>Mentheae</taxon>
        <taxon>Salviinae</taxon>
        <taxon>Salvia</taxon>
        <taxon>Salvia subgen. Calosphace</taxon>
        <taxon>core Calosphace</taxon>
    </lineage>
</organism>
<dbReference type="Pfam" id="PF00046">
    <property type="entry name" value="Homeodomain"/>
    <property type="match status" value="1"/>
</dbReference>
<evidence type="ECO:0000256" key="2">
    <source>
        <dbReference type="PROSITE-ProRule" id="PRU00108"/>
    </source>
</evidence>
<feature type="DNA-binding region" description="Homeobox" evidence="2">
    <location>
        <begin position="3"/>
        <end position="56"/>
    </location>
</feature>
<protein>
    <recommendedName>
        <fullName evidence="5">Homeobox domain-containing protein</fullName>
    </recommendedName>
</protein>
<dbReference type="PROSITE" id="PS50071">
    <property type="entry name" value="HOMEOBOX_2"/>
    <property type="match status" value="1"/>
</dbReference>
<evidence type="ECO:0000256" key="1">
    <source>
        <dbReference type="ARBA" id="ARBA00004123"/>
    </source>
</evidence>
<comment type="subcellular location">
    <subcellularLocation>
        <location evidence="1 2 3">Nucleus</location>
    </subcellularLocation>
</comment>
<feature type="coiled-coil region" evidence="4">
    <location>
        <begin position="58"/>
        <end position="106"/>
    </location>
</feature>
<dbReference type="Gene3D" id="1.10.10.60">
    <property type="entry name" value="Homeodomain-like"/>
    <property type="match status" value="1"/>
</dbReference>
<comment type="caution">
    <text evidence="6">The sequence shown here is derived from an EMBL/GenBank/DDBJ whole genome shotgun (WGS) entry which is preliminary data.</text>
</comment>
<keyword evidence="2 3" id="KW-0539">Nucleus</keyword>
<dbReference type="AlphaFoldDB" id="A0A8X8ZZ90"/>
<sequence length="109" mass="13444">MKRFERFQIDALEVAYGERDHLCRERKAELANQTGLDVEQVTSWFNRRRKRDREKERRRVSEQRCLELEDALRESREREAKLEQEVEESRRRENGLRAEIRILRDEIGW</sequence>